<name>A0AAD8FTQ6_ACIOX</name>
<dbReference type="PROSITE" id="PS00682">
    <property type="entry name" value="ZP_1"/>
    <property type="match status" value="1"/>
</dbReference>
<evidence type="ECO:0000256" key="10">
    <source>
        <dbReference type="ARBA" id="ARBA00022989"/>
    </source>
</evidence>
<keyword evidence="11 14" id="KW-0472">Membrane</keyword>
<dbReference type="GO" id="GO:0007339">
    <property type="term" value="P:binding of sperm to zona pellucida"/>
    <property type="evidence" value="ECO:0007669"/>
    <property type="project" value="UniProtKB-UniRule"/>
</dbReference>
<dbReference type="GO" id="GO:0035805">
    <property type="term" value="C:egg coat"/>
    <property type="evidence" value="ECO:0007669"/>
    <property type="project" value="UniProtKB-SubCell"/>
</dbReference>
<dbReference type="InterPro" id="IPR055356">
    <property type="entry name" value="ZP-N"/>
</dbReference>
<dbReference type="Gene3D" id="2.60.40.3210">
    <property type="entry name" value="Zona pellucida, ZP-N domain"/>
    <property type="match status" value="1"/>
</dbReference>
<comment type="similarity">
    <text evidence="2 14">Belongs to the ZP domain family. ZPC subfamily.</text>
</comment>
<keyword evidence="7 14" id="KW-0165">Cleavage on pair of basic residues</keyword>
<proteinExistence type="inferred from homology"/>
<feature type="domain" description="ZP" evidence="15">
    <location>
        <begin position="137"/>
        <end position="395"/>
    </location>
</feature>
<evidence type="ECO:0000256" key="12">
    <source>
        <dbReference type="ARBA" id="ARBA00023157"/>
    </source>
</evidence>
<dbReference type="GO" id="GO:0035804">
    <property type="term" value="F:structural constituent of egg coat"/>
    <property type="evidence" value="ECO:0007669"/>
    <property type="project" value="UniProtKB-UniRule"/>
</dbReference>
<evidence type="ECO:0000256" key="11">
    <source>
        <dbReference type="ARBA" id="ARBA00023136"/>
    </source>
</evidence>
<dbReference type="EMBL" id="JAGXEW010000040">
    <property type="protein sequence ID" value="KAK1153541.1"/>
    <property type="molecule type" value="Genomic_DNA"/>
</dbReference>
<dbReference type="PANTHER" id="PTHR11576:SF2">
    <property type="entry name" value="ZONA PELLUCIDA SPERM-BINDING PROTEIN 3"/>
    <property type="match status" value="1"/>
</dbReference>
<feature type="transmembrane region" description="Helical" evidence="14">
    <location>
        <begin position="483"/>
        <end position="504"/>
    </location>
</feature>
<evidence type="ECO:0000256" key="3">
    <source>
        <dbReference type="ARBA" id="ARBA00017980"/>
    </source>
</evidence>
<dbReference type="GO" id="GO:0005886">
    <property type="term" value="C:plasma membrane"/>
    <property type="evidence" value="ECO:0007669"/>
    <property type="project" value="UniProtKB-SubCell"/>
</dbReference>
<dbReference type="InterPro" id="IPR042235">
    <property type="entry name" value="ZP-C_dom"/>
</dbReference>
<dbReference type="GO" id="GO:0032190">
    <property type="term" value="F:acrosin binding"/>
    <property type="evidence" value="ECO:0007669"/>
    <property type="project" value="TreeGrafter"/>
</dbReference>
<dbReference type="PANTHER" id="PTHR11576">
    <property type="entry name" value="ZONA PELLUCIDA SPERM-BINDING PROTEIN 3"/>
    <property type="match status" value="1"/>
</dbReference>
<dbReference type="Pfam" id="PF00100">
    <property type="entry name" value="Zona_pellucida"/>
    <property type="match status" value="1"/>
</dbReference>
<keyword evidence="12 14" id="KW-1015">Disulfide bond</keyword>
<evidence type="ECO:0000256" key="6">
    <source>
        <dbReference type="ARBA" id="ARBA00022530"/>
    </source>
</evidence>
<comment type="subcellular location">
    <subcellularLocation>
        <location evidence="1">Secreted</location>
        <location evidence="1">Extracellular space</location>
        <location evidence="1">Extracellular matrix</location>
    </subcellularLocation>
    <subcellularLocation>
        <location evidence="14">Zona pellucida</location>
    </subcellularLocation>
    <subcellularLocation>
        <location evidence="14">Cell membrane</location>
        <topology evidence="14">Single-pass type I membrane protein</topology>
    </subcellularLocation>
</comment>
<dbReference type="AlphaFoldDB" id="A0AAD8FTQ6"/>
<dbReference type="Proteomes" id="UP001230051">
    <property type="component" value="Unassembled WGS sequence"/>
</dbReference>
<dbReference type="InterPro" id="IPR055355">
    <property type="entry name" value="ZP-C"/>
</dbReference>
<evidence type="ECO:0000256" key="2">
    <source>
        <dbReference type="ARBA" id="ARBA00006735"/>
    </source>
</evidence>
<reference evidence="16" key="1">
    <citation type="submission" date="2022-02" db="EMBL/GenBank/DDBJ databases">
        <title>Atlantic sturgeon de novo genome assembly.</title>
        <authorList>
            <person name="Stock M."/>
            <person name="Klopp C."/>
            <person name="Guiguen Y."/>
            <person name="Cabau C."/>
            <person name="Parinello H."/>
            <person name="Santidrian Yebra-Pimentel E."/>
            <person name="Kuhl H."/>
            <person name="Dirks R.P."/>
            <person name="Guessner J."/>
            <person name="Wuertz S."/>
            <person name="Du K."/>
            <person name="Schartl M."/>
        </authorList>
    </citation>
    <scope>NUCLEOTIDE SEQUENCE</scope>
    <source>
        <strain evidence="16">STURGEONOMICS-FGT-2020</strain>
        <tissue evidence="16">Whole blood</tissue>
    </source>
</reference>
<evidence type="ECO:0000313" key="16">
    <source>
        <dbReference type="EMBL" id="KAK1153541.1"/>
    </source>
</evidence>
<evidence type="ECO:0000313" key="17">
    <source>
        <dbReference type="Proteomes" id="UP001230051"/>
    </source>
</evidence>
<sequence>MRLRSLDFLKAGAGRLGNVSSHNSSGGGGFRLLGRPTHAPTQVIRHRLFTPDRYHRKGLWVPDIGFPNRHRPTPASAWRVFGNQRPQGLGEIIRAPVGAGLGRFKGRVSQGAPSKGIISYKIVRGSSPNPFQSVSIKCGDQKLRVEVNKDFFGTGTQLQASEVSLGSGCPSNGVESASSNTIIFEYDLHACGSKRTITDPELIYSNTIYYRPAPGSSLTQPQSVNVECRYIRSQTISSNKIQPTWVPMVSTRSFKNKFAFSFTVMNADWSAGSVSSDFRLGESINFQASVDLRNHQGLKIYIDRCVATTSSNASSEPNYDIIRDYGCLVDSLAEGSPSRFVSPRSSEVLRFQMKAFQFESSPEAQIYIHCLLRVSEDSSSATETLKSCTYDAETQSWTELEGRESLCDCCETECVPSSQTKRSATLLSSTLQKSDFTIGPLRVLDPGSSLSSVSFSREISNQTLWRRIREQLEGASEMEVAQLFATVAAAVCGFCILLGILCLCRRFSLKSTPDSSENKLCQK</sequence>
<dbReference type="InterPro" id="IPR048290">
    <property type="entry name" value="ZP_chr"/>
</dbReference>
<dbReference type="GO" id="GO:0035803">
    <property type="term" value="P:egg coat formation"/>
    <property type="evidence" value="ECO:0007669"/>
    <property type="project" value="UniProtKB-UniRule"/>
</dbReference>
<keyword evidence="4 14" id="KW-1003">Cell membrane</keyword>
<evidence type="ECO:0000256" key="5">
    <source>
        <dbReference type="ARBA" id="ARBA00022525"/>
    </source>
</evidence>
<keyword evidence="9 14" id="KW-0732">Signal</keyword>
<dbReference type="PROSITE" id="PS51034">
    <property type="entry name" value="ZP_2"/>
    <property type="match status" value="1"/>
</dbReference>
<keyword evidence="5 14" id="KW-0964">Secreted</keyword>
<keyword evidence="13" id="KW-0325">Glycoprotein</keyword>
<dbReference type="Pfam" id="PF23344">
    <property type="entry name" value="ZP-N"/>
    <property type="match status" value="1"/>
</dbReference>
<dbReference type="FunFam" id="2.60.40.4100:FF:000002">
    <property type="entry name" value="Zona pellucida sperm-binding protein 3"/>
    <property type="match status" value="1"/>
</dbReference>
<dbReference type="PRINTS" id="PR00023">
    <property type="entry name" value="ZPELLUCIDA"/>
</dbReference>
<keyword evidence="17" id="KW-1185">Reference proteome</keyword>
<keyword evidence="10 14" id="KW-1133">Transmembrane helix</keyword>
<evidence type="ECO:0000256" key="7">
    <source>
        <dbReference type="ARBA" id="ARBA00022685"/>
    </source>
</evidence>
<evidence type="ECO:0000256" key="4">
    <source>
        <dbReference type="ARBA" id="ARBA00022475"/>
    </source>
</evidence>
<dbReference type="SMART" id="SM00241">
    <property type="entry name" value="ZP"/>
    <property type="match status" value="1"/>
</dbReference>
<dbReference type="InterPro" id="IPR001507">
    <property type="entry name" value="ZP_dom"/>
</dbReference>
<dbReference type="GO" id="GO:2000344">
    <property type="term" value="P:positive regulation of acrosome reaction"/>
    <property type="evidence" value="ECO:0007669"/>
    <property type="project" value="UniProtKB-UniRule"/>
</dbReference>
<comment type="function">
    <text evidence="14">Component of the zona pellucida, an extracellular matrix surrounding oocytes which mediates sperm binding, induction of the acrosome reaction and prevents post-fertilization polyspermy. The zona pellucida is composed of 3 to 4 glycoproteins, ZP1, ZP2, ZP3, and ZP4. ZP3 is essential for sperm binding and zona matrix formation.</text>
</comment>
<evidence type="ECO:0000259" key="15">
    <source>
        <dbReference type="PROSITE" id="PS51034"/>
    </source>
</evidence>
<accession>A0AAD8FTQ6</accession>
<comment type="caution">
    <text evidence="16">The sequence shown here is derived from an EMBL/GenBank/DDBJ whole genome shotgun (WGS) entry which is preliminary data.</text>
</comment>
<evidence type="ECO:0000256" key="1">
    <source>
        <dbReference type="ARBA" id="ARBA00004498"/>
    </source>
</evidence>
<evidence type="ECO:0000256" key="14">
    <source>
        <dbReference type="RuleBase" id="RU367066"/>
    </source>
</evidence>
<comment type="domain">
    <text evidence="14">The ZP domain is involved in the polymerization of the ZP proteins to form the zona pellucida.</text>
</comment>
<organism evidence="16 17">
    <name type="scientific">Acipenser oxyrinchus oxyrinchus</name>
    <dbReference type="NCBI Taxonomy" id="40147"/>
    <lineage>
        <taxon>Eukaryota</taxon>
        <taxon>Metazoa</taxon>
        <taxon>Chordata</taxon>
        <taxon>Craniata</taxon>
        <taxon>Vertebrata</taxon>
        <taxon>Euteleostomi</taxon>
        <taxon>Actinopterygii</taxon>
        <taxon>Chondrostei</taxon>
        <taxon>Acipenseriformes</taxon>
        <taxon>Acipenseridae</taxon>
        <taxon>Acipenser</taxon>
    </lineage>
</organism>
<comment type="PTM">
    <text evidence="14">Proteolytically cleaved before the transmembrane segment to yield the secreted ectodomain incorporated in the zona pellucida.</text>
</comment>
<evidence type="ECO:0000256" key="8">
    <source>
        <dbReference type="ARBA" id="ARBA00022692"/>
    </source>
</evidence>
<gene>
    <name evidence="16" type="ORF">AOXY_G29613</name>
</gene>
<dbReference type="Gene3D" id="2.60.40.4100">
    <property type="entry name" value="Zona pellucida, ZP-C domain"/>
    <property type="match status" value="1"/>
</dbReference>
<keyword evidence="8 14" id="KW-0812">Transmembrane</keyword>
<protein>
    <recommendedName>
        <fullName evidence="3 14">Zona pellucida sperm-binding protein 3</fullName>
    </recommendedName>
</protein>
<dbReference type="InterPro" id="IPR017977">
    <property type="entry name" value="ZP_dom_CS"/>
</dbReference>
<evidence type="ECO:0000256" key="13">
    <source>
        <dbReference type="ARBA" id="ARBA00023180"/>
    </source>
</evidence>
<evidence type="ECO:0000256" key="9">
    <source>
        <dbReference type="ARBA" id="ARBA00022729"/>
    </source>
</evidence>
<keyword evidence="6 14" id="KW-0272">Extracellular matrix</keyword>
<dbReference type="FunFam" id="2.60.40.3210:FF:000001">
    <property type="entry name" value="Zona pellucida sperm-binding protein 3"/>
    <property type="match status" value="1"/>
</dbReference>